<evidence type="ECO:0000313" key="1">
    <source>
        <dbReference type="EMBL" id="MET9843070.1"/>
    </source>
</evidence>
<gene>
    <name evidence="1" type="ORF">ABZZ21_00500</name>
</gene>
<organism evidence="1 2">
    <name type="scientific">Streptomyces ossamyceticus</name>
    <dbReference type="NCBI Taxonomy" id="249581"/>
    <lineage>
        <taxon>Bacteria</taxon>
        <taxon>Bacillati</taxon>
        <taxon>Actinomycetota</taxon>
        <taxon>Actinomycetes</taxon>
        <taxon>Kitasatosporales</taxon>
        <taxon>Streptomycetaceae</taxon>
        <taxon>Streptomyces</taxon>
    </lineage>
</organism>
<dbReference type="InterPro" id="IPR028961">
    <property type="entry name" value="Imm21"/>
</dbReference>
<dbReference type="Pfam" id="PF15589">
    <property type="entry name" value="Imm21"/>
    <property type="match status" value="1"/>
</dbReference>
<dbReference type="EMBL" id="JBEXPZ010000001">
    <property type="protein sequence ID" value="MET9843070.1"/>
    <property type="molecule type" value="Genomic_DNA"/>
</dbReference>
<dbReference type="RefSeq" id="WP_355390387.1">
    <property type="nucleotide sequence ID" value="NZ_JBEXPZ010000001.1"/>
</dbReference>
<evidence type="ECO:0000313" key="2">
    <source>
        <dbReference type="Proteomes" id="UP001550210"/>
    </source>
</evidence>
<accession>A0ABV2UPL9</accession>
<name>A0ABV2UPL9_9ACTN</name>
<proteinExistence type="predicted"/>
<keyword evidence="2" id="KW-1185">Reference proteome</keyword>
<protein>
    <submittedName>
        <fullName evidence="1">Imm21 family immunity protein</fullName>
    </submittedName>
</protein>
<comment type="caution">
    <text evidence="1">The sequence shown here is derived from an EMBL/GenBank/DDBJ whole genome shotgun (WGS) entry which is preliminary data.</text>
</comment>
<dbReference type="Proteomes" id="UP001550210">
    <property type="component" value="Unassembled WGS sequence"/>
</dbReference>
<sequence>MARCADAVVPDVVRWVESAAGPLIAVPEAVLPFWAGADGDETSSDHDRACDLPGHAGLLPVGDTLALVLGGEPAATAYLPEHGLFVRRCAAGDEPRLLSEARLIAEVPAALDDAVWEPALEWRVPGPLVLFDAARSGRAATATDHARVELAPGRYGVGAGYVPRGPWAGLRLVRVGPPAG</sequence>
<reference evidence="1 2" key="1">
    <citation type="submission" date="2024-06" db="EMBL/GenBank/DDBJ databases">
        <title>The Natural Products Discovery Center: Release of the First 8490 Sequenced Strains for Exploring Actinobacteria Biosynthetic Diversity.</title>
        <authorList>
            <person name="Kalkreuter E."/>
            <person name="Kautsar S.A."/>
            <person name="Yang D."/>
            <person name="Bader C.D."/>
            <person name="Teijaro C.N."/>
            <person name="Fluegel L."/>
            <person name="Davis C.M."/>
            <person name="Simpson J.R."/>
            <person name="Lauterbach L."/>
            <person name="Steele A.D."/>
            <person name="Gui C."/>
            <person name="Meng S."/>
            <person name="Li G."/>
            <person name="Viehrig K."/>
            <person name="Ye F."/>
            <person name="Su P."/>
            <person name="Kiefer A.F."/>
            <person name="Nichols A."/>
            <person name="Cepeda A.J."/>
            <person name="Yan W."/>
            <person name="Fan B."/>
            <person name="Jiang Y."/>
            <person name="Adhikari A."/>
            <person name="Zheng C.-J."/>
            <person name="Schuster L."/>
            <person name="Cowan T.M."/>
            <person name="Smanski M.J."/>
            <person name="Chevrette M.G."/>
            <person name="De Carvalho L.P.S."/>
            <person name="Shen B."/>
        </authorList>
    </citation>
    <scope>NUCLEOTIDE SEQUENCE [LARGE SCALE GENOMIC DNA]</scope>
    <source>
        <strain evidence="1 2">NPDC006434</strain>
    </source>
</reference>